<evidence type="ECO:0000256" key="1">
    <source>
        <dbReference type="SAM" id="MobiDB-lite"/>
    </source>
</evidence>
<comment type="caution">
    <text evidence="2">The sequence shown here is derived from an EMBL/GenBank/DDBJ whole genome shotgun (WGS) entry which is preliminary data.</text>
</comment>
<organism evidence="2 3">
    <name type="scientific">Batillaria attramentaria</name>
    <dbReference type="NCBI Taxonomy" id="370345"/>
    <lineage>
        <taxon>Eukaryota</taxon>
        <taxon>Metazoa</taxon>
        <taxon>Spiralia</taxon>
        <taxon>Lophotrochozoa</taxon>
        <taxon>Mollusca</taxon>
        <taxon>Gastropoda</taxon>
        <taxon>Caenogastropoda</taxon>
        <taxon>Sorbeoconcha</taxon>
        <taxon>Cerithioidea</taxon>
        <taxon>Batillariidae</taxon>
        <taxon>Batillaria</taxon>
    </lineage>
</organism>
<proteinExistence type="predicted"/>
<gene>
    <name evidence="2" type="ORF">BaRGS_00013441</name>
</gene>
<sequence length="122" mass="13247">MNSPWILSCFCKHQCLTSVATSKRSEAPQKMTSSEATTDSQTSIHTALCDQGGTAVTQKVPRRTKWSVATSLWVITTANLPPMAGNKTIAAHLAPRTTNRGPPSETPRRRLYANHPGTLVCK</sequence>
<reference evidence="2 3" key="1">
    <citation type="journal article" date="2023" name="Sci. Data">
        <title>Genome assembly of the Korean intertidal mud-creeper Batillaria attramentaria.</title>
        <authorList>
            <person name="Patra A.K."/>
            <person name="Ho P.T."/>
            <person name="Jun S."/>
            <person name="Lee S.J."/>
            <person name="Kim Y."/>
            <person name="Won Y.J."/>
        </authorList>
    </citation>
    <scope>NUCLEOTIDE SEQUENCE [LARGE SCALE GENOMIC DNA]</scope>
    <source>
        <strain evidence="2">Wonlab-2016</strain>
    </source>
</reference>
<dbReference type="AlphaFoldDB" id="A0ABD0L7E0"/>
<evidence type="ECO:0000313" key="2">
    <source>
        <dbReference type="EMBL" id="KAK7495259.1"/>
    </source>
</evidence>
<protein>
    <submittedName>
        <fullName evidence="2">Uncharacterized protein</fullName>
    </submittedName>
</protein>
<accession>A0ABD0L7E0</accession>
<feature type="region of interest" description="Disordered" evidence="1">
    <location>
        <begin position="22"/>
        <end position="44"/>
    </location>
</feature>
<feature type="compositionally biased region" description="Polar residues" evidence="1">
    <location>
        <begin position="30"/>
        <end position="44"/>
    </location>
</feature>
<keyword evidence="3" id="KW-1185">Reference proteome</keyword>
<evidence type="ECO:0000313" key="3">
    <source>
        <dbReference type="Proteomes" id="UP001519460"/>
    </source>
</evidence>
<dbReference type="Proteomes" id="UP001519460">
    <property type="component" value="Unassembled WGS sequence"/>
</dbReference>
<name>A0ABD0L7E0_9CAEN</name>
<dbReference type="EMBL" id="JACVVK020000076">
    <property type="protein sequence ID" value="KAK7495259.1"/>
    <property type="molecule type" value="Genomic_DNA"/>
</dbReference>